<evidence type="ECO:0000256" key="1">
    <source>
        <dbReference type="SAM" id="MobiDB-lite"/>
    </source>
</evidence>
<sequence length="188" mass="20987">MQAPRQLPPDNSHRDISHLQRKNMAKLLSNGWVKKDIGPNVGRRTNSAKANVLIVTITVLYSIVALVVVLALCQVREEFQPTGQYILDLNGWPKHKDGEHSFVVGSHIFLLTHPFFRMSDMMQMATEANDSTMLIDNNEMDNDTRKSAQKSARQSNPQNHTKNAQRVSSSTSSYGNLPANNDNGSCIL</sequence>
<keyword evidence="2" id="KW-0812">Transmembrane</keyword>
<feature type="region of interest" description="Disordered" evidence="1">
    <location>
        <begin position="136"/>
        <end position="188"/>
    </location>
</feature>
<reference evidence="3" key="1">
    <citation type="submission" date="2022-01" db="EMBL/GenBank/DDBJ databases">
        <title>Genome Sequence Resource for Two Populations of Ditylenchus destructor, the Migratory Endoparasitic Phytonematode.</title>
        <authorList>
            <person name="Zhang H."/>
            <person name="Lin R."/>
            <person name="Xie B."/>
        </authorList>
    </citation>
    <scope>NUCLEOTIDE SEQUENCE</scope>
    <source>
        <strain evidence="3">BazhouSP</strain>
    </source>
</reference>
<evidence type="ECO:0000313" key="3">
    <source>
        <dbReference type="EMBL" id="KAI1692228.1"/>
    </source>
</evidence>
<keyword evidence="2" id="KW-0472">Membrane</keyword>
<evidence type="ECO:0000313" key="4">
    <source>
        <dbReference type="Proteomes" id="UP001201812"/>
    </source>
</evidence>
<feature type="transmembrane region" description="Helical" evidence="2">
    <location>
        <begin position="52"/>
        <end position="72"/>
    </location>
</feature>
<evidence type="ECO:0000256" key="2">
    <source>
        <dbReference type="SAM" id="Phobius"/>
    </source>
</evidence>
<keyword evidence="2" id="KW-1133">Transmembrane helix</keyword>
<gene>
    <name evidence="3" type="ORF">DdX_21373</name>
</gene>
<proteinExistence type="predicted"/>
<dbReference type="Proteomes" id="UP001201812">
    <property type="component" value="Unassembled WGS sequence"/>
</dbReference>
<dbReference type="EMBL" id="JAKKPZ010000802">
    <property type="protein sequence ID" value="KAI1692228.1"/>
    <property type="molecule type" value="Genomic_DNA"/>
</dbReference>
<keyword evidence="4" id="KW-1185">Reference proteome</keyword>
<organism evidence="3 4">
    <name type="scientific">Ditylenchus destructor</name>
    <dbReference type="NCBI Taxonomy" id="166010"/>
    <lineage>
        <taxon>Eukaryota</taxon>
        <taxon>Metazoa</taxon>
        <taxon>Ecdysozoa</taxon>
        <taxon>Nematoda</taxon>
        <taxon>Chromadorea</taxon>
        <taxon>Rhabditida</taxon>
        <taxon>Tylenchina</taxon>
        <taxon>Tylenchomorpha</taxon>
        <taxon>Sphaerularioidea</taxon>
        <taxon>Anguinidae</taxon>
        <taxon>Anguininae</taxon>
        <taxon>Ditylenchus</taxon>
    </lineage>
</organism>
<comment type="caution">
    <text evidence="3">The sequence shown here is derived from an EMBL/GenBank/DDBJ whole genome shotgun (WGS) entry which is preliminary data.</text>
</comment>
<protein>
    <submittedName>
        <fullName evidence="3">Uncharacterized protein</fullName>
    </submittedName>
</protein>
<dbReference type="AlphaFoldDB" id="A0AAD4MF03"/>
<feature type="compositionally biased region" description="Polar residues" evidence="1">
    <location>
        <begin position="149"/>
        <end position="188"/>
    </location>
</feature>
<name>A0AAD4MF03_9BILA</name>
<accession>A0AAD4MF03</accession>